<name>A0A5R8KG85_9BACT</name>
<comment type="caution">
    <text evidence="1">The sequence shown here is derived from an EMBL/GenBank/DDBJ whole genome shotgun (WGS) entry which is preliminary data.</text>
</comment>
<protein>
    <submittedName>
        <fullName evidence="1">Uncharacterized protein</fullName>
    </submittedName>
</protein>
<evidence type="ECO:0000313" key="2">
    <source>
        <dbReference type="Proteomes" id="UP000306196"/>
    </source>
</evidence>
<dbReference type="Proteomes" id="UP000306196">
    <property type="component" value="Unassembled WGS sequence"/>
</dbReference>
<reference evidence="1 2" key="1">
    <citation type="submission" date="2019-05" db="EMBL/GenBank/DDBJ databases">
        <title>Verrucobacter flavum gen. nov., sp. nov. a new member of the family Verrucomicrobiaceae.</title>
        <authorList>
            <person name="Szuroczki S."/>
            <person name="Abbaszade G."/>
            <person name="Szabo A."/>
            <person name="Felfoldi T."/>
            <person name="Schumann P."/>
            <person name="Boka K."/>
            <person name="Keki Z."/>
            <person name="Toumi M."/>
            <person name="Toth E."/>
        </authorList>
    </citation>
    <scope>NUCLEOTIDE SEQUENCE [LARGE SCALE GENOMIC DNA]</scope>
    <source>
        <strain evidence="1 2">MG-N-17</strain>
    </source>
</reference>
<gene>
    <name evidence="1" type="ORF">FEM03_07245</name>
</gene>
<keyword evidence="2" id="KW-1185">Reference proteome</keyword>
<dbReference type="AlphaFoldDB" id="A0A5R8KG85"/>
<proteinExistence type="predicted"/>
<evidence type="ECO:0000313" key="1">
    <source>
        <dbReference type="EMBL" id="TLD71318.1"/>
    </source>
</evidence>
<accession>A0A5R8KG85</accession>
<organism evidence="1 2">
    <name type="scientific">Phragmitibacter flavus</name>
    <dbReference type="NCBI Taxonomy" id="2576071"/>
    <lineage>
        <taxon>Bacteria</taxon>
        <taxon>Pseudomonadati</taxon>
        <taxon>Verrucomicrobiota</taxon>
        <taxon>Verrucomicrobiia</taxon>
        <taxon>Verrucomicrobiales</taxon>
        <taxon>Verrucomicrobiaceae</taxon>
        <taxon>Phragmitibacter</taxon>
    </lineage>
</organism>
<sequence>MILFQAVVGFEGEKLHAMTVRSSRKIGGKTVTVRRITDDFRAAVFWGVLADEFQGRGGDRGDGAGEQ</sequence>
<dbReference type="EMBL" id="VAUV01000005">
    <property type="protein sequence ID" value="TLD71318.1"/>
    <property type="molecule type" value="Genomic_DNA"/>
</dbReference>